<dbReference type="Proteomes" id="UP000747542">
    <property type="component" value="Unassembled WGS sequence"/>
</dbReference>
<evidence type="ECO:0000256" key="1">
    <source>
        <dbReference type="SAM" id="MobiDB-lite"/>
    </source>
</evidence>
<feature type="region of interest" description="Disordered" evidence="1">
    <location>
        <begin position="176"/>
        <end position="195"/>
    </location>
</feature>
<evidence type="ECO:0000313" key="2">
    <source>
        <dbReference type="EMBL" id="KAG7166937.1"/>
    </source>
</evidence>
<sequence>MRQMAEAMNKDNNMTAATFGRATIKDAITNITIAWKIHDLKGFNEGEGVKDIMKLVKEDFKKSKKDETELLVSMILSLLKKSGDGGDGKGRRGTPNSGKELTIPKLRFMQHITSATSVLQHDPDMEHCMQVMEALNRGCIYISAARLTDYSPATERKSPHSSIHYPHQVLAHLHLGEPRPSSSASRCQMCQQPQH</sequence>
<feature type="non-terminal residue" evidence="2">
    <location>
        <position position="195"/>
    </location>
</feature>
<dbReference type="EMBL" id="JAHLQT010021849">
    <property type="protein sequence ID" value="KAG7166937.1"/>
    <property type="molecule type" value="Genomic_DNA"/>
</dbReference>
<evidence type="ECO:0000313" key="3">
    <source>
        <dbReference type="Proteomes" id="UP000747542"/>
    </source>
</evidence>
<name>A0A8J5JYH7_HOMAM</name>
<organism evidence="2 3">
    <name type="scientific">Homarus americanus</name>
    <name type="common">American lobster</name>
    <dbReference type="NCBI Taxonomy" id="6706"/>
    <lineage>
        <taxon>Eukaryota</taxon>
        <taxon>Metazoa</taxon>
        <taxon>Ecdysozoa</taxon>
        <taxon>Arthropoda</taxon>
        <taxon>Crustacea</taxon>
        <taxon>Multicrustacea</taxon>
        <taxon>Malacostraca</taxon>
        <taxon>Eumalacostraca</taxon>
        <taxon>Eucarida</taxon>
        <taxon>Decapoda</taxon>
        <taxon>Pleocyemata</taxon>
        <taxon>Astacidea</taxon>
        <taxon>Nephropoidea</taxon>
        <taxon>Nephropidae</taxon>
        <taxon>Homarus</taxon>
    </lineage>
</organism>
<dbReference type="AlphaFoldDB" id="A0A8J5JYH7"/>
<feature type="compositionally biased region" description="Polar residues" evidence="1">
    <location>
        <begin position="180"/>
        <end position="195"/>
    </location>
</feature>
<gene>
    <name evidence="2" type="ORF">Hamer_G026600</name>
</gene>
<proteinExistence type="predicted"/>
<protein>
    <submittedName>
        <fullName evidence="2">Uncharacterized protein</fullName>
    </submittedName>
</protein>
<comment type="caution">
    <text evidence="2">The sequence shown here is derived from an EMBL/GenBank/DDBJ whole genome shotgun (WGS) entry which is preliminary data.</text>
</comment>
<reference evidence="2" key="1">
    <citation type="journal article" date="2021" name="Sci. Adv.">
        <title>The American lobster genome reveals insights on longevity, neural, and immune adaptations.</title>
        <authorList>
            <person name="Polinski J.M."/>
            <person name="Zimin A.V."/>
            <person name="Clark K.F."/>
            <person name="Kohn A.B."/>
            <person name="Sadowski N."/>
            <person name="Timp W."/>
            <person name="Ptitsyn A."/>
            <person name="Khanna P."/>
            <person name="Romanova D.Y."/>
            <person name="Williams P."/>
            <person name="Greenwood S.J."/>
            <person name="Moroz L.L."/>
            <person name="Walt D.R."/>
            <person name="Bodnar A.G."/>
        </authorList>
    </citation>
    <scope>NUCLEOTIDE SEQUENCE</scope>
    <source>
        <strain evidence="2">GMGI-L3</strain>
    </source>
</reference>
<accession>A0A8J5JYH7</accession>
<keyword evidence="3" id="KW-1185">Reference proteome</keyword>